<dbReference type="AlphaFoldDB" id="A0A367RUV0"/>
<gene>
    <name evidence="1" type="ORF">A6769_02955</name>
</gene>
<dbReference type="EMBL" id="LXQE01000075">
    <property type="protein sequence ID" value="RCJ40338.1"/>
    <property type="molecule type" value="Genomic_DNA"/>
</dbReference>
<evidence type="ECO:0000313" key="1">
    <source>
        <dbReference type="EMBL" id="RCJ40338.1"/>
    </source>
</evidence>
<reference evidence="1 2" key="1">
    <citation type="submission" date="2016-04" db="EMBL/GenBank/DDBJ databases">
        <authorList>
            <person name="Evans L.H."/>
            <person name="Alamgir A."/>
            <person name="Owens N."/>
            <person name="Weber N.D."/>
            <person name="Virtaneva K."/>
            <person name="Barbian K."/>
            <person name="Babar A."/>
            <person name="Rosenke K."/>
        </authorList>
    </citation>
    <scope>NUCLEOTIDE SEQUENCE [LARGE SCALE GENOMIC DNA]</scope>
    <source>
        <strain evidence="1">NIES-2108</strain>
    </source>
</reference>
<comment type="caution">
    <text evidence="1">The sequence shown here is derived from an EMBL/GenBank/DDBJ whole genome shotgun (WGS) entry which is preliminary data.</text>
</comment>
<protein>
    <submittedName>
        <fullName evidence="1">Uncharacterized protein</fullName>
    </submittedName>
</protein>
<sequence>MERNKKNSDIKFDISNLIDNAVNNAVARRNLAEDLEDTLLTLSDEEMANVAGGLATASLLKGPTIAGGIFVREPITCGIIAQNPNLSAQAF</sequence>
<organism evidence="1 2">
    <name type="scientific">Nostoc punctiforme NIES-2108</name>
    <dbReference type="NCBI Taxonomy" id="1356359"/>
    <lineage>
        <taxon>Bacteria</taxon>
        <taxon>Bacillati</taxon>
        <taxon>Cyanobacteriota</taxon>
        <taxon>Cyanophyceae</taxon>
        <taxon>Nostocales</taxon>
        <taxon>Nostocaceae</taxon>
        <taxon>Nostoc</taxon>
    </lineage>
</organism>
<evidence type="ECO:0000313" key="2">
    <source>
        <dbReference type="Proteomes" id="UP000252085"/>
    </source>
</evidence>
<proteinExistence type="predicted"/>
<accession>A0A367RUV0</accession>
<dbReference type="Proteomes" id="UP000252085">
    <property type="component" value="Unassembled WGS sequence"/>
</dbReference>
<name>A0A367RUV0_NOSPU</name>